<name>A0A3N9UIZ5_9BACI</name>
<evidence type="ECO:0000313" key="2">
    <source>
        <dbReference type="EMBL" id="RQW75951.1"/>
    </source>
</evidence>
<dbReference type="InterPro" id="IPR010982">
    <property type="entry name" value="Lambda_DNA-bd_dom_sf"/>
</dbReference>
<dbReference type="AlphaFoldDB" id="A0A3N9UIZ5"/>
<dbReference type="Proteomes" id="UP000274033">
    <property type="component" value="Unassembled WGS sequence"/>
</dbReference>
<dbReference type="SUPFAM" id="SSF47413">
    <property type="entry name" value="lambda repressor-like DNA-binding domains"/>
    <property type="match status" value="1"/>
</dbReference>
<proteinExistence type="predicted"/>
<dbReference type="OrthoDB" id="2381879at2"/>
<dbReference type="Pfam" id="PF01381">
    <property type="entry name" value="HTH_3"/>
    <property type="match status" value="1"/>
</dbReference>
<dbReference type="CDD" id="cd00093">
    <property type="entry name" value="HTH_XRE"/>
    <property type="match status" value="1"/>
</dbReference>
<keyword evidence="3" id="KW-1185">Reference proteome</keyword>
<evidence type="ECO:0000259" key="1">
    <source>
        <dbReference type="PROSITE" id="PS50943"/>
    </source>
</evidence>
<dbReference type="Gene3D" id="1.10.260.40">
    <property type="entry name" value="lambda repressor-like DNA-binding domains"/>
    <property type="match status" value="1"/>
</dbReference>
<evidence type="ECO:0000313" key="3">
    <source>
        <dbReference type="Proteomes" id="UP000274033"/>
    </source>
</evidence>
<dbReference type="EMBL" id="RRCT01000002">
    <property type="protein sequence ID" value="RQW75951.1"/>
    <property type="molecule type" value="Genomic_DNA"/>
</dbReference>
<accession>A0A3N9UIZ5</accession>
<sequence>MQISQEYHKMLKFFRKKEKMTQEEIADKLNVTQSCVSKLESGRKLIDIQTFMNWVRVTNSEVHAASMMFGMDLTNVAMQVLQTAPMYIGGFGLWI</sequence>
<dbReference type="SMART" id="SM00530">
    <property type="entry name" value="HTH_XRE"/>
    <property type="match status" value="1"/>
</dbReference>
<reference evidence="2 3" key="1">
    <citation type="journal article" date="2013" name="J. Microbiol.">
        <title>Lysinibacillus chungkukjangi sp. nov., isolated from Chungkukjang, Korean fermented soybean food.</title>
        <authorList>
            <person name="Kim S.J."/>
            <person name="Jang Y.H."/>
            <person name="Hamada M."/>
            <person name="Ahn J.H."/>
            <person name="Weon H.Y."/>
            <person name="Suzuki K."/>
            <person name="Whang K.S."/>
            <person name="Kwon S.W."/>
        </authorList>
    </citation>
    <scope>NUCLEOTIDE SEQUENCE [LARGE SCALE GENOMIC DNA]</scope>
    <source>
        <strain evidence="2 3">MCCC 1A12701</strain>
    </source>
</reference>
<organism evidence="2 3">
    <name type="scientific">Lysinibacillus composti</name>
    <dbReference type="NCBI Taxonomy" id="720633"/>
    <lineage>
        <taxon>Bacteria</taxon>
        <taxon>Bacillati</taxon>
        <taxon>Bacillota</taxon>
        <taxon>Bacilli</taxon>
        <taxon>Bacillales</taxon>
        <taxon>Bacillaceae</taxon>
        <taxon>Lysinibacillus</taxon>
    </lineage>
</organism>
<gene>
    <name evidence="2" type="ORF">EBB45_04860</name>
</gene>
<dbReference type="InterPro" id="IPR001387">
    <property type="entry name" value="Cro/C1-type_HTH"/>
</dbReference>
<dbReference type="RefSeq" id="WP_124763206.1">
    <property type="nucleotide sequence ID" value="NZ_RRCT01000002.1"/>
</dbReference>
<dbReference type="PROSITE" id="PS50943">
    <property type="entry name" value="HTH_CROC1"/>
    <property type="match status" value="1"/>
</dbReference>
<feature type="domain" description="HTH cro/C1-type" evidence="1">
    <location>
        <begin position="11"/>
        <end position="65"/>
    </location>
</feature>
<comment type="caution">
    <text evidence="2">The sequence shown here is derived from an EMBL/GenBank/DDBJ whole genome shotgun (WGS) entry which is preliminary data.</text>
</comment>
<dbReference type="GO" id="GO:0003677">
    <property type="term" value="F:DNA binding"/>
    <property type="evidence" value="ECO:0007669"/>
    <property type="project" value="InterPro"/>
</dbReference>
<protein>
    <submittedName>
        <fullName evidence="2">XRE family transcriptional regulator</fullName>
    </submittedName>
</protein>